<dbReference type="SUPFAM" id="SSF56219">
    <property type="entry name" value="DNase I-like"/>
    <property type="match status" value="1"/>
</dbReference>
<keyword evidence="2" id="KW-1185">Reference proteome</keyword>
<dbReference type="Gene3D" id="3.60.10.10">
    <property type="entry name" value="Endonuclease/exonuclease/phosphatase"/>
    <property type="match status" value="1"/>
</dbReference>
<evidence type="ECO:0000313" key="1">
    <source>
        <dbReference type="EMBL" id="KAK1357831.1"/>
    </source>
</evidence>
<dbReference type="Proteomes" id="UP001237642">
    <property type="component" value="Unassembled WGS sequence"/>
</dbReference>
<organism evidence="1 2">
    <name type="scientific">Heracleum sosnowskyi</name>
    <dbReference type="NCBI Taxonomy" id="360622"/>
    <lineage>
        <taxon>Eukaryota</taxon>
        <taxon>Viridiplantae</taxon>
        <taxon>Streptophyta</taxon>
        <taxon>Embryophyta</taxon>
        <taxon>Tracheophyta</taxon>
        <taxon>Spermatophyta</taxon>
        <taxon>Magnoliopsida</taxon>
        <taxon>eudicotyledons</taxon>
        <taxon>Gunneridae</taxon>
        <taxon>Pentapetalae</taxon>
        <taxon>asterids</taxon>
        <taxon>campanulids</taxon>
        <taxon>Apiales</taxon>
        <taxon>Apiaceae</taxon>
        <taxon>Apioideae</taxon>
        <taxon>apioid superclade</taxon>
        <taxon>Tordylieae</taxon>
        <taxon>Tordyliinae</taxon>
        <taxon>Heracleum</taxon>
    </lineage>
</organism>
<reference evidence="1" key="1">
    <citation type="submission" date="2023-02" db="EMBL/GenBank/DDBJ databases">
        <title>Genome of toxic invasive species Heracleum sosnowskyi carries increased number of genes despite the absence of recent whole-genome duplications.</title>
        <authorList>
            <person name="Schelkunov M."/>
            <person name="Shtratnikova V."/>
            <person name="Makarenko M."/>
            <person name="Klepikova A."/>
            <person name="Omelchenko D."/>
            <person name="Novikova G."/>
            <person name="Obukhova E."/>
            <person name="Bogdanov V."/>
            <person name="Penin A."/>
            <person name="Logacheva M."/>
        </authorList>
    </citation>
    <scope>NUCLEOTIDE SEQUENCE</scope>
    <source>
        <strain evidence="1">Hsosn_3</strain>
        <tissue evidence="1">Leaf</tissue>
    </source>
</reference>
<reference evidence="1" key="2">
    <citation type="submission" date="2023-05" db="EMBL/GenBank/DDBJ databases">
        <authorList>
            <person name="Schelkunov M.I."/>
        </authorList>
    </citation>
    <scope>NUCLEOTIDE SEQUENCE</scope>
    <source>
        <strain evidence="1">Hsosn_3</strain>
        <tissue evidence="1">Leaf</tissue>
    </source>
</reference>
<evidence type="ECO:0000313" key="2">
    <source>
        <dbReference type="Proteomes" id="UP001237642"/>
    </source>
</evidence>
<accession>A0AAD8GZW8</accession>
<protein>
    <recommendedName>
        <fullName evidence="3">Endonuclease/exonuclease/phosphatase domain-containing protein</fullName>
    </recommendedName>
</protein>
<dbReference type="InterPro" id="IPR036691">
    <property type="entry name" value="Endo/exonu/phosph_ase_sf"/>
</dbReference>
<comment type="caution">
    <text evidence="1">The sequence shown here is derived from an EMBL/GenBank/DDBJ whole genome shotgun (WGS) entry which is preliminary data.</text>
</comment>
<dbReference type="AlphaFoldDB" id="A0AAD8GZW8"/>
<gene>
    <name evidence="1" type="ORF">POM88_051087</name>
</gene>
<sequence>MEWVCNNIGYEGLITVEPIGRSGGLALMWKEASQAGLLSFSVNHIDVVTKVNGMAAWRLTGIVGHQYTWEKGRGTNAWMEVRLDRVLTNEEWLKLFPLAKLHNTEGAPSDHSLIVLVPKRVAADATKRSV</sequence>
<proteinExistence type="predicted"/>
<name>A0AAD8GZW8_9APIA</name>
<dbReference type="EMBL" id="JAUIZM010000011">
    <property type="protein sequence ID" value="KAK1357831.1"/>
    <property type="molecule type" value="Genomic_DNA"/>
</dbReference>
<evidence type="ECO:0008006" key="3">
    <source>
        <dbReference type="Google" id="ProtNLM"/>
    </source>
</evidence>